<evidence type="ECO:0000256" key="3">
    <source>
        <dbReference type="ARBA" id="ARBA00023125"/>
    </source>
</evidence>
<dbReference type="PANTHER" id="PTHR30629">
    <property type="entry name" value="PROPHAGE INTEGRASE"/>
    <property type="match status" value="1"/>
</dbReference>
<dbReference type="PANTHER" id="PTHR30629:SF2">
    <property type="entry name" value="PROPHAGE INTEGRASE INTS-RELATED"/>
    <property type="match status" value="1"/>
</dbReference>
<name>A0ABU4S0B0_9GAMM</name>
<dbReference type="RefSeq" id="WP_302724118.1">
    <property type="nucleotide sequence ID" value="NZ_JAULRU010000731.1"/>
</dbReference>
<dbReference type="CDD" id="cd00801">
    <property type="entry name" value="INT_P4_C"/>
    <property type="match status" value="1"/>
</dbReference>
<feature type="domain" description="Tyr recombinase" evidence="6">
    <location>
        <begin position="203"/>
        <end position="388"/>
    </location>
</feature>
<reference evidence="8 9" key="1">
    <citation type="submission" date="2023-11" db="EMBL/GenBank/DDBJ databases">
        <title>Gilvimarinus fulvus sp. nov., isolated from the surface of Kelp.</title>
        <authorList>
            <person name="Sun Y.Y."/>
            <person name="Gong Y."/>
            <person name="Du Z.J."/>
        </authorList>
    </citation>
    <scope>NUCLEOTIDE SEQUENCE [LARGE SCALE GENOMIC DNA]</scope>
    <source>
        <strain evidence="8 9">SDUM040013</strain>
    </source>
</reference>
<sequence>MATSDTKLRQAKPKDKPYRIADEKGLYLEVRPNGSKYWRHKYRFQGKEKRISHGVYPEVSLAAARNARDEARRLLREDIDPSQYRQTTKAQGEANAQNTFAAVSDEWYAKQLPNWAESTAKKRRALINNDLLPWLGKRPIADLDTHDLLGVLQRIESRKAIDTAHNARQVLNQIFRYAKQTRKVTSNPATDLAGAIQTKPAVHRPAITEPEEFGRLLAAIDTYSGTFPIQILLKLCPLLFQRPGEMAAMRWDEIDFESAIWHVPADTMKMKEAHDVPLPEIAVELLEALHPLTGNREFAFPNARKPTSHATPATINKALRKLGVDTQTQHCAHGFRASARTIMDEVLGFRVEWIEQQLAHKVRDSLGRAYNRTKHLPQRKEMMQAWADYLDTLRGSRGCDD</sequence>
<dbReference type="Proteomes" id="UP001273505">
    <property type="component" value="Unassembled WGS sequence"/>
</dbReference>
<dbReference type="InterPro" id="IPR044068">
    <property type="entry name" value="CB"/>
</dbReference>
<dbReference type="PROSITE" id="PS51898">
    <property type="entry name" value="TYR_RECOMBINASE"/>
    <property type="match status" value="1"/>
</dbReference>
<dbReference type="InterPro" id="IPR025166">
    <property type="entry name" value="Integrase_DNA_bind_dom"/>
</dbReference>
<dbReference type="InterPro" id="IPR053876">
    <property type="entry name" value="Phage_int_M"/>
</dbReference>
<dbReference type="Gene3D" id="3.30.160.390">
    <property type="entry name" value="Integrase, DNA-binding domain"/>
    <property type="match status" value="1"/>
</dbReference>
<dbReference type="EMBL" id="JAXAFO010000006">
    <property type="protein sequence ID" value="MDX6848679.1"/>
    <property type="molecule type" value="Genomic_DNA"/>
</dbReference>
<evidence type="ECO:0000259" key="7">
    <source>
        <dbReference type="PROSITE" id="PS51900"/>
    </source>
</evidence>
<protein>
    <submittedName>
        <fullName evidence="8">Integrase arm-type DNA-binding domain-containing protein</fullName>
    </submittedName>
</protein>
<dbReference type="InterPro" id="IPR010998">
    <property type="entry name" value="Integrase_recombinase_N"/>
</dbReference>
<dbReference type="Pfam" id="PF00589">
    <property type="entry name" value="Phage_integrase"/>
    <property type="match status" value="1"/>
</dbReference>
<comment type="similarity">
    <text evidence="1">Belongs to the 'phage' integrase family.</text>
</comment>
<proteinExistence type="inferred from homology"/>
<dbReference type="Pfam" id="PF22022">
    <property type="entry name" value="Phage_int_M"/>
    <property type="match status" value="1"/>
</dbReference>
<dbReference type="Pfam" id="PF13356">
    <property type="entry name" value="Arm-DNA-bind_3"/>
    <property type="match status" value="1"/>
</dbReference>
<dbReference type="InterPro" id="IPR013762">
    <property type="entry name" value="Integrase-like_cat_sf"/>
</dbReference>
<dbReference type="InterPro" id="IPR002104">
    <property type="entry name" value="Integrase_catalytic"/>
</dbReference>
<gene>
    <name evidence="8" type="ORF">SCD92_04860</name>
</gene>
<keyword evidence="4" id="KW-0233">DNA recombination</keyword>
<dbReference type="Gene3D" id="1.10.443.10">
    <property type="entry name" value="Intergrase catalytic core"/>
    <property type="match status" value="1"/>
</dbReference>
<evidence type="ECO:0000256" key="4">
    <source>
        <dbReference type="ARBA" id="ARBA00023172"/>
    </source>
</evidence>
<comment type="caution">
    <text evidence="8">The sequence shown here is derived from an EMBL/GenBank/DDBJ whole genome shotgun (WGS) entry which is preliminary data.</text>
</comment>
<evidence type="ECO:0000313" key="8">
    <source>
        <dbReference type="EMBL" id="MDX6848679.1"/>
    </source>
</evidence>
<evidence type="ECO:0000256" key="1">
    <source>
        <dbReference type="ARBA" id="ARBA00008857"/>
    </source>
</evidence>
<accession>A0ABU4S0B0</accession>
<evidence type="ECO:0000259" key="6">
    <source>
        <dbReference type="PROSITE" id="PS51898"/>
    </source>
</evidence>
<dbReference type="SUPFAM" id="SSF56349">
    <property type="entry name" value="DNA breaking-rejoining enzymes"/>
    <property type="match status" value="1"/>
</dbReference>
<evidence type="ECO:0000313" key="9">
    <source>
        <dbReference type="Proteomes" id="UP001273505"/>
    </source>
</evidence>
<dbReference type="Gene3D" id="1.10.150.130">
    <property type="match status" value="1"/>
</dbReference>
<evidence type="ECO:0000256" key="5">
    <source>
        <dbReference type="PROSITE-ProRule" id="PRU01248"/>
    </source>
</evidence>
<dbReference type="InterPro" id="IPR038488">
    <property type="entry name" value="Integrase_DNA-bd_sf"/>
</dbReference>
<dbReference type="PROSITE" id="PS51900">
    <property type="entry name" value="CB"/>
    <property type="match status" value="1"/>
</dbReference>
<keyword evidence="3 5" id="KW-0238">DNA-binding</keyword>
<dbReference type="InterPro" id="IPR050808">
    <property type="entry name" value="Phage_Integrase"/>
</dbReference>
<evidence type="ECO:0000256" key="2">
    <source>
        <dbReference type="ARBA" id="ARBA00022908"/>
    </source>
</evidence>
<dbReference type="InterPro" id="IPR011010">
    <property type="entry name" value="DNA_brk_join_enz"/>
</dbReference>
<keyword evidence="2" id="KW-0229">DNA integration</keyword>
<keyword evidence="9" id="KW-1185">Reference proteome</keyword>
<organism evidence="8 9">
    <name type="scientific">Gilvimarinus gilvus</name>
    <dbReference type="NCBI Taxonomy" id="3058038"/>
    <lineage>
        <taxon>Bacteria</taxon>
        <taxon>Pseudomonadati</taxon>
        <taxon>Pseudomonadota</taxon>
        <taxon>Gammaproteobacteria</taxon>
        <taxon>Cellvibrionales</taxon>
        <taxon>Cellvibrionaceae</taxon>
        <taxon>Gilvimarinus</taxon>
    </lineage>
</organism>
<dbReference type="GO" id="GO:0003677">
    <property type="term" value="F:DNA binding"/>
    <property type="evidence" value="ECO:0007669"/>
    <property type="project" value="UniProtKB-KW"/>
</dbReference>
<feature type="domain" description="Core-binding (CB)" evidence="7">
    <location>
        <begin position="98"/>
        <end position="179"/>
    </location>
</feature>